<dbReference type="NCBIfam" id="TIGR02937">
    <property type="entry name" value="sigma70-ECF"/>
    <property type="match status" value="1"/>
</dbReference>
<comment type="caution">
    <text evidence="7">The sequence shown here is derived from an EMBL/GenBank/DDBJ whole genome shotgun (WGS) entry which is preliminary data.</text>
</comment>
<dbReference type="SUPFAM" id="SSF88946">
    <property type="entry name" value="Sigma2 domain of RNA polymerase sigma factors"/>
    <property type="match status" value="1"/>
</dbReference>
<dbReference type="CDD" id="cd06171">
    <property type="entry name" value="Sigma70_r4"/>
    <property type="match status" value="1"/>
</dbReference>
<evidence type="ECO:0000259" key="5">
    <source>
        <dbReference type="Pfam" id="PF08281"/>
    </source>
</evidence>
<evidence type="ECO:0000256" key="1">
    <source>
        <dbReference type="ARBA" id="ARBA00010641"/>
    </source>
</evidence>
<protein>
    <submittedName>
        <fullName evidence="7">Sigma-70 family RNA polymerase sigma factor</fullName>
    </submittedName>
</protein>
<dbReference type="PANTHER" id="PTHR43133:SF25">
    <property type="entry name" value="RNA POLYMERASE SIGMA FACTOR RFAY-RELATED"/>
    <property type="match status" value="1"/>
</dbReference>
<dbReference type="EMBL" id="SNVJ01000020">
    <property type="protein sequence ID" value="MXP65349.1"/>
    <property type="molecule type" value="Genomic_DNA"/>
</dbReference>
<evidence type="ECO:0000256" key="4">
    <source>
        <dbReference type="ARBA" id="ARBA00023163"/>
    </source>
</evidence>
<dbReference type="Proteomes" id="UP000460715">
    <property type="component" value="Unassembled WGS sequence"/>
</dbReference>
<dbReference type="Pfam" id="PF22029">
    <property type="entry name" value="PhyR_sigma2"/>
    <property type="match status" value="1"/>
</dbReference>
<feature type="domain" description="PhyR sigma2" evidence="6">
    <location>
        <begin position="5"/>
        <end position="59"/>
    </location>
</feature>
<evidence type="ECO:0000256" key="2">
    <source>
        <dbReference type="ARBA" id="ARBA00023015"/>
    </source>
</evidence>
<comment type="similarity">
    <text evidence="1">Belongs to the sigma-70 factor family. ECF subfamily.</text>
</comment>
<keyword evidence="4" id="KW-0804">Transcription</keyword>
<dbReference type="InterPro" id="IPR053866">
    <property type="entry name" value="PhyR_sigma2"/>
</dbReference>
<dbReference type="InterPro" id="IPR013325">
    <property type="entry name" value="RNA_pol_sigma_r2"/>
</dbReference>
<dbReference type="InterPro" id="IPR014284">
    <property type="entry name" value="RNA_pol_sigma-70_dom"/>
</dbReference>
<dbReference type="GO" id="GO:0016987">
    <property type="term" value="F:sigma factor activity"/>
    <property type="evidence" value="ECO:0007669"/>
    <property type="project" value="UniProtKB-KW"/>
</dbReference>
<reference evidence="7 8" key="1">
    <citation type="submission" date="2019-03" db="EMBL/GenBank/DDBJ databases">
        <title>Roseomonas sp. a novel Roseomonas species isolated from Sea whip Gorgonian.</title>
        <authorList>
            <person name="Li F."/>
            <person name="Pan X."/>
            <person name="Huang S."/>
            <person name="Li Z."/>
            <person name="Meng B."/>
        </authorList>
    </citation>
    <scope>NUCLEOTIDE SEQUENCE [LARGE SCALE GENOMIC DNA]</scope>
    <source>
        <strain evidence="7 8">M0104</strain>
    </source>
</reference>
<name>A0A845BPL5_9PROT</name>
<keyword evidence="3" id="KW-0731">Sigma factor</keyword>
<dbReference type="InterPro" id="IPR036388">
    <property type="entry name" value="WH-like_DNA-bd_sf"/>
</dbReference>
<feature type="domain" description="RNA polymerase sigma factor 70 region 4 type 2" evidence="5">
    <location>
        <begin position="99"/>
        <end position="151"/>
    </location>
</feature>
<dbReference type="GO" id="GO:0003677">
    <property type="term" value="F:DNA binding"/>
    <property type="evidence" value="ECO:0007669"/>
    <property type="project" value="InterPro"/>
</dbReference>
<dbReference type="Gene3D" id="1.10.1740.10">
    <property type="match status" value="1"/>
</dbReference>
<gene>
    <name evidence="7" type="ORF">E0493_18535</name>
</gene>
<sequence length="168" mass="18517">MARLIEPLIPSLRRYARALLRDRSAADDLVQDGLERAVSRWHQRRQDGDARSWLFAIVHNLAANRLRQAARRGPHLPLEAAGEAAPGLAPAQEAGLRHRDLLRALAGLPEEQRSVLLLVSVEDLSYAEAARVLGVPIGTVMSRLARGRERLRLAMDGAAGAAHLRRIK</sequence>
<evidence type="ECO:0000313" key="8">
    <source>
        <dbReference type="Proteomes" id="UP000460715"/>
    </source>
</evidence>
<accession>A0A845BPL5</accession>
<dbReference type="InterPro" id="IPR039425">
    <property type="entry name" value="RNA_pol_sigma-70-like"/>
</dbReference>
<dbReference type="InterPro" id="IPR013249">
    <property type="entry name" value="RNA_pol_sigma70_r4_t2"/>
</dbReference>
<dbReference type="RefSeq" id="WP_160938790.1">
    <property type="nucleotide sequence ID" value="NZ_SNVJ01000020.1"/>
</dbReference>
<dbReference type="Gene3D" id="1.10.10.10">
    <property type="entry name" value="Winged helix-like DNA-binding domain superfamily/Winged helix DNA-binding domain"/>
    <property type="match status" value="1"/>
</dbReference>
<organism evidence="7 8">
    <name type="scientific">Teichococcus coralli</name>
    <dbReference type="NCBI Taxonomy" id="2545983"/>
    <lineage>
        <taxon>Bacteria</taxon>
        <taxon>Pseudomonadati</taxon>
        <taxon>Pseudomonadota</taxon>
        <taxon>Alphaproteobacteria</taxon>
        <taxon>Acetobacterales</taxon>
        <taxon>Roseomonadaceae</taxon>
        <taxon>Roseomonas</taxon>
    </lineage>
</organism>
<dbReference type="InterPro" id="IPR013324">
    <property type="entry name" value="RNA_pol_sigma_r3/r4-like"/>
</dbReference>
<keyword evidence="8" id="KW-1185">Reference proteome</keyword>
<dbReference type="PANTHER" id="PTHR43133">
    <property type="entry name" value="RNA POLYMERASE ECF-TYPE SIGMA FACTO"/>
    <property type="match status" value="1"/>
</dbReference>
<evidence type="ECO:0000256" key="3">
    <source>
        <dbReference type="ARBA" id="ARBA00023082"/>
    </source>
</evidence>
<dbReference type="Pfam" id="PF08281">
    <property type="entry name" value="Sigma70_r4_2"/>
    <property type="match status" value="1"/>
</dbReference>
<dbReference type="SUPFAM" id="SSF88659">
    <property type="entry name" value="Sigma3 and sigma4 domains of RNA polymerase sigma factors"/>
    <property type="match status" value="1"/>
</dbReference>
<evidence type="ECO:0000259" key="6">
    <source>
        <dbReference type="Pfam" id="PF22029"/>
    </source>
</evidence>
<dbReference type="AlphaFoldDB" id="A0A845BPL5"/>
<dbReference type="GO" id="GO:0006352">
    <property type="term" value="P:DNA-templated transcription initiation"/>
    <property type="evidence" value="ECO:0007669"/>
    <property type="project" value="InterPro"/>
</dbReference>
<evidence type="ECO:0000313" key="7">
    <source>
        <dbReference type="EMBL" id="MXP65349.1"/>
    </source>
</evidence>
<proteinExistence type="inferred from homology"/>
<keyword evidence="2" id="KW-0805">Transcription regulation</keyword>
<dbReference type="OrthoDB" id="9803470at2"/>